<dbReference type="AlphaFoldDB" id="A0A1C7MGC0"/>
<dbReference type="EMBL" id="LUGG01000004">
    <property type="protein sequence ID" value="OBZ75965.1"/>
    <property type="molecule type" value="Genomic_DNA"/>
</dbReference>
<gene>
    <name evidence="1" type="ORF">A0H81_04734</name>
</gene>
<keyword evidence="2" id="KW-1185">Reference proteome</keyword>
<evidence type="ECO:0000313" key="2">
    <source>
        <dbReference type="Proteomes" id="UP000092993"/>
    </source>
</evidence>
<name>A0A1C7MGC0_GRIFR</name>
<proteinExistence type="predicted"/>
<comment type="caution">
    <text evidence="1">The sequence shown here is derived from an EMBL/GenBank/DDBJ whole genome shotgun (WGS) entry which is preliminary data.</text>
</comment>
<reference evidence="1 2" key="1">
    <citation type="submission" date="2016-03" db="EMBL/GenBank/DDBJ databases">
        <title>Whole genome sequencing of Grifola frondosa 9006-11.</title>
        <authorList>
            <person name="Min B."/>
            <person name="Park H."/>
            <person name="Kim J.-G."/>
            <person name="Cho H."/>
            <person name="Oh Y.-L."/>
            <person name="Kong W.-S."/>
            <person name="Choi I.-G."/>
        </authorList>
    </citation>
    <scope>NUCLEOTIDE SEQUENCE [LARGE SCALE GENOMIC DNA]</scope>
    <source>
        <strain evidence="1 2">9006-11</strain>
    </source>
</reference>
<protein>
    <recommendedName>
        <fullName evidence="3">Thioester reductase (TE) domain-containing protein</fullName>
    </recommendedName>
</protein>
<dbReference type="OrthoDB" id="429813at2759"/>
<organism evidence="1 2">
    <name type="scientific">Grifola frondosa</name>
    <name type="common">Maitake</name>
    <name type="synonym">Polyporus frondosus</name>
    <dbReference type="NCBI Taxonomy" id="5627"/>
    <lineage>
        <taxon>Eukaryota</taxon>
        <taxon>Fungi</taxon>
        <taxon>Dikarya</taxon>
        <taxon>Basidiomycota</taxon>
        <taxon>Agaricomycotina</taxon>
        <taxon>Agaricomycetes</taxon>
        <taxon>Polyporales</taxon>
        <taxon>Grifolaceae</taxon>
        <taxon>Grifola</taxon>
    </lineage>
</organism>
<evidence type="ECO:0008006" key="3">
    <source>
        <dbReference type="Google" id="ProtNLM"/>
    </source>
</evidence>
<sequence>MHPCVHAVCDLSVDVFVVMGTTGSLGSYILDRLVANTEIMWVYALNRAVVDGSILVERQRTALTG</sequence>
<dbReference type="Gene3D" id="3.40.50.720">
    <property type="entry name" value="NAD(P)-binding Rossmann-like Domain"/>
    <property type="match status" value="1"/>
</dbReference>
<accession>A0A1C7MGC0</accession>
<dbReference type="Proteomes" id="UP000092993">
    <property type="component" value="Unassembled WGS sequence"/>
</dbReference>
<evidence type="ECO:0000313" key="1">
    <source>
        <dbReference type="EMBL" id="OBZ75965.1"/>
    </source>
</evidence>